<dbReference type="KEGG" id="dla:I6G47_01860"/>
<dbReference type="SUPFAM" id="SSF47240">
    <property type="entry name" value="Ferritin-like"/>
    <property type="match status" value="1"/>
</dbReference>
<evidence type="ECO:0000313" key="1">
    <source>
        <dbReference type="EMBL" id="QPS81852.1"/>
    </source>
</evidence>
<dbReference type="AlphaFoldDB" id="A0A7T2YTW2"/>
<dbReference type="InterPro" id="IPR009078">
    <property type="entry name" value="Ferritin-like_SF"/>
</dbReference>
<dbReference type="Gene3D" id="1.10.620.20">
    <property type="entry name" value="Ribonucleotide Reductase, subunit A"/>
    <property type="match status" value="1"/>
</dbReference>
<dbReference type="RefSeq" id="WP_016453232.1">
    <property type="nucleotide sequence ID" value="NZ_CP065748.1"/>
</dbReference>
<dbReference type="GO" id="GO:0016491">
    <property type="term" value="F:oxidoreductase activity"/>
    <property type="evidence" value="ECO:0007669"/>
    <property type="project" value="InterPro"/>
</dbReference>
<dbReference type="CDD" id="cd00657">
    <property type="entry name" value="Ferritin_like"/>
    <property type="match status" value="1"/>
</dbReference>
<gene>
    <name evidence="1" type="ORF">I6G47_01860</name>
</gene>
<proteinExistence type="predicted"/>
<name>A0A7T2YTW2_9BURK</name>
<dbReference type="InterPro" id="IPR012348">
    <property type="entry name" value="RNR-like"/>
</dbReference>
<evidence type="ECO:0000313" key="2">
    <source>
        <dbReference type="Proteomes" id="UP000595064"/>
    </source>
</evidence>
<accession>A0A7T2YTW2</accession>
<keyword evidence="2" id="KW-1185">Reference proteome</keyword>
<dbReference type="Proteomes" id="UP000595064">
    <property type="component" value="Chromosome"/>
</dbReference>
<protein>
    <submittedName>
        <fullName evidence="1">Ferritin-like domain-containing protein</fullName>
    </submittedName>
</protein>
<sequence>MAMPDSDSGALPASTQPASTLPVIDLQGLGFDAGAHLLVKHALAALPVGGQLRVTGSAPAWQAQLSGWCSDQGHGLRWEDGVDAAQAMAIVARGGAQAGRWRGAAQTGRSDARSGDGAVAAQAQPFWGLAARGAQVEAGAPAFHFRLSDKLQVWTDSASDLYAQAAAAQWNADTDIDWNDAPELPAPVEDAIVQLMTYMVENENAALLVPARFLGQLHPHYRELQAALAIQVADEARHIDVFTRRIRRHGREPALSTAGGQASLKSLLDETDFSVAGFLLSVLGEGTFVHLLQFLQTEAPDPLTRQICRLAARDEARHVALGMSHLLYRLQHEPGFQHQLAQAVEQRFDNLAGTSGLNEEVFDALILIAAGALTPEALARGAARVQQLMRDMADGRFSKLLRLGFERGHAERLASLHTRNFM</sequence>
<dbReference type="EMBL" id="CP065748">
    <property type="protein sequence ID" value="QPS81852.1"/>
    <property type="molecule type" value="Genomic_DNA"/>
</dbReference>
<reference evidence="1 2" key="1">
    <citation type="submission" date="2020-12" db="EMBL/GenBank/DDBJ databases">
        <title>FDA dAtabase for Regulatory Grade micrObial Sequences (FDA-ARGOS): Supporting development and validation of Infectious Disease Dx tests.</title>
        <authorList>
            <person name="Sproer C."/>
            <person name="Gronow S."/>
            <person name="Severitt S."/>
            <person name="Schroder I."/>
            <person name="Tallon L."/>
            <person name="Sadzewicz L."/>
            <person name="Zhao X."/>
            <person name="Boylan J."/>
            <person name="Ott S."/>
            <person name="Bowen H."/>
            <person name="Vavikolanu K."/>
            <person name="Mehta A."/>
            <person name="Aluvathingal J."/>
            <person name="Nadendla S."/>
            <person name="Lowell S."/>
            <person name="Myers T."/>
            <person name="Yan Y."/>
            <person name="Sichtig H."/>
        </authorList>
    </citation>
    <scope>NUCLEOTIDE SEQUENCE [LARGE SCALE GENOMIC DNA]</scope>
    <source>
        <strain evidence="1 2">FDAARGOS_890</strain>
    </source>
</reference>
<organism evidence="1 2">
    <name type="scientific">Delftia lacustris</name>
    <dbReference type="NCBI Taxonomy" id="558537"/>
    <lineage>
        <taxon>Bacteria</taxon>
        <taxon>Pseudomonadati</taxon>
        <taxon>Pseudomonadota</taxon>
        <taxon>Betaproteobacteria</taxon>
        <taxon>Burkholderiales</taxon>
        <taxon>Comamonadaceae</taxon>
        <taxon>Delftia</taxon>
    </lineage>
</organism>